<organism evidence="2 3">
    <name type="scientific">Branchiostoma lanceolatum</name>
    <name type="common">Common lancelet</name>
    <name type="synonym">Amphioxus lanceolatum</name>
    <dbReference type="NCBI Taxonomy" id="7740"/>
    <lineage>
        <taxon>Eukaryota</taxon>
        <taxon>Metazoa</taxon>
        <taxon>Chordata</taxon>
        <taxon>Cephalochordata</taxon>
        <taxon>Leptocardii</taxon>
        <taxon>Amphioxiformes</taxon>
        <taxon>Branchiostomatidae</taxon>
        <taxon>Branchiostoma</taxon>
    </lineage>
</organism>
<feature type="region of interest" description="Disordered" evidence="1">
    <location>
        <begin position="186"/>
        <end position="217"/>
    </location>
</feature>
<feature type="region of interest" description="Disordered" evidence="1">
    <location>
        <begin position="105"/>
        <end position="147"/>
    </location>
</feature>
<feature type="region of interest" description="Disordered" evidence="1">
    <location>
        <begin position="240"/>
        <end position="272"/>
    </location>
</feature>
<feature type="compositionally biased region" description="Basic and acidic residues" evidence="1">
    <location>
        <begin position="108"/>
        <end position="126"/>
    </location>
</feature>
<evidence type="ECO:0000256" key="1">
    <source>
        <dbReference type="SAM" id="MobiDB-lite"/>
    </source>
</evidence>
<protein>
    <submittedName>
        <fullName evidence="2">Hypp5471 protein</fullName>
    </submittedName>
</protein>
<dbReference type="OrthoDB" id="10062738at2759"/>
<gene>
    <name evidence="2" type="primary">Hypp5471</name>
    <name evidence="2" type="ORF">BLAG_LOCUS2723</name>
</gene>
<evidence type="ECO:0000313" key="3">
    <source>
        <dbReference type="Proteomes" id="UP000838412"/>
    </source>
</evidence>
<evidence type="ECO:0000313" key="2">
    <source>
        <dbReference type="EMBL" id="CAH1237949.1"/>
    </source>
</evidence>
<reference evidence="2" key="1">
    <citation type="submission" date="2022-01" db="EMBL/GenBank/DDBJ databases">
        <authorList>
            <person name="Braso-Vives M."/>
        </authorList>
    </citation>
    <scope>NUCLEOTIDE SEQUENCE</scope>
</reference>
<dbReference type="EMBL" id="OV696695">
    <property type="protein sequence ID" value="CAH1237949.1"/>
    <property type="molecule type" value="Genomic_DNA"/>
</dbReference>
<accession>A0A8J9VDR5</accession>
<name>A0A8J9VDR5_BRALA</name>
<sequence length="342" mass="38582">MAMDVDALQIAKSVEKRLEYYMNVRRLEDGFDPAGQGVYRTSHRMAPYDLGHLLVSTKKPRRFRGKITQKLNPQETADTISAEDESNPLSTGKVVKETYVPQVARSDSGFESRSETPHIPRLDINGKKTKLTSKAASSDYPSLPLTPRLTSSARRRVPVMEADRLAKHATRLIETLPLDQLTAMHSSRFHPTPKPVQPQRPRQKDVSPRASSLSRNVHGLLHGTATREYISKAETQRVKSARAYRAKSAKLSPQQPTKPAIEKPRSKSALGLHRPKRKPIRTVTLRDEDFENDDDDDSEIWTSQYLKEDDSASEEVVFKEMPRGPGTTVQLTGWLRQVHFVA</sequence>
<dbReference type="Proteomes" id="UP000838412">
    <property type="component" value="Chromosome 10"/>
</dbReference>
<proteinExistence type="predicted"/>
<dbReference type="AlphaFoldDB" id="A0A8J9VDR5"/>
<keyword evidence="3" id="KW-1185">Reference proteome</keyword>